<proteinExistence type="predicted"/>
<dbReference type="OrthoDB" id="2087351at2"/>
<gene>
    <name evidence="3" type="ORF">ERS852572_01103</name>
    <name evidence="4" type="ORF">GMD50_16235</name>
</gene>
<evidence type="ECO:0000256" key="1">
    <source>
        <dbReference type="SAM" id="MobiDB-lite"/>
    </source>
</evidence>
<evidence type="ECO:0000313" key="4">
    <source>
        <dbReference type="EMBL" id="MTR86557.1"/>
    </source>
</evidence>
<feature type="compositionally biased region" description="Basic and acidic residues" evidence="1">
    <location>
        <begin position="119"/>
        <end position="147"/>
    </location>
</feature>
<reference evidence="4 6" key="2">
    <citation type="journal article" date="2019" name="Nat. Med.">
        <title>A library of human gut bacterial isolates paired with longitudinal multiomics data enables mechanistic microbiome research.</title>
        <authorList>
            <person name="Poyet M."/>
            <person name="Groussin M."/>
            <person name="Gibbons S.M."/>
            <person name="Avila-Pacheco J."/>
            <person name="Jiang X."/>
            <person name="Kearney S.M."/>
            <person name="Perrotta A.R."/>
            <person name="Berdy B."/>
            <person name="Zhao S."/>
            <person name="Lieberman T.D."/>
            <person name="Swanson P.K."/>
            <person name="Smith M."/>
            <person name="Roesemann S."/>
            <person name="Alexander J.E."/>
            <person name="Rich S.A."/>
            <person name="Livny J."/>
            <person name="Vlamakis H."/>
            <person name="Clish C."/>
            <person name="Bullock K."/>
            <person name="Deik A."/>
            <person name="Scott J."/>
            <person name="Pierce K.A."/>
            <person name="Xavier R.J."/>
            <person name="Alm E.J."/>
        </authorList>
    </citation>
    <scope>NUCLEOTIDE SEQUENCE [LARGE SCALE GENOMIC DNA]</scope>
    <source>
        <strain evidence="4 6">BIOML-A1</strain>
    </source>
</reference>
<evidence type="ECO:0000313" key="6">
    <source>
        <dbReference type="Proteomes" id="UP000478483"/>
    </source>
</evidence>
<keyword evidence="2" id="KW-0812">Transmembrane</keyword>
<dbReference type="Proteomes" id="UP000478483">
    <property type="component" value="Unassembled WGS sequence"/>
</dbReference>
<keyword evidence="2" id="KW-1133">Transmembrane helix</keyword>
<protein>
    <recommendedName>
        <fullName evidence="7">DUF2953 domain-containing protein</fullName>
    </recommendedName>
</protein>
<dbReference type="RefSeq" id="WP_015520691.1">
    <property type="nucleotide sequence ID" value="NZ_CABIYH010000007.1"/>
</dbReference>
<evidence type="ECO:0000313" key="3">
    <source>
        <dbReference type="EMBL" id="CUM92122.1"/>
    </source>
</evidence>
<name>A0A173SNQ9_9FIRM</name>
<dbReference type="EMBL" id="WNAJ01000024">
    <property type="protein sequence ID" value="MTR86557.1"/>
    <property type="molecule type" value="Genomic_DNA"/>
</dbReference>
<evidence type="ECO:0000313" key="5">
    <source>
        <dbReference type="Proteomes" id="UP000095350"/>
    </source>
</evidence>
<accession>A0A173SNQ9</accession>
<feature type="region of interest" description="Disordered" evidence="1">
    <location>
        <begin position="110"/>
        <end position="151"/>
    </location>
</feature>
<organism evidence="3 5">
    <name type="scientific">Roseburia intestinalis</name>
    <dbReference type="NCBI Taxonomy" id="166486"/>
    <lineage>
        <taxon>Bacteria</taxon>
        <taxon>Bacillati</taxon>
        <taxon>Bacillota</taxon>
        <taxon>Clostridia</taxon>
        <taxon>Lachnospirales</taxon>
        <taxon>Lachnospiraceae</taxon>
        <taxon>Roseburia</taxon>
    </lineage>
</organism>
<sequence>MSVILLILKIIGWILLTLPALFLLIVFLVLVVPVRYRTDGSIEENIRVQGKMHWLLHILSFGFSYNEEGFSYTLKLFGKRIALGEKLEDEEEEPDADSTDTAVHETKAEVENILPSDSKMQRQDVSVKDAAEANEKKDSKDGTDTKEQTSIVRKNIDETDSEKVSFGQRITSKFHDITNKIKGIRGKLADLSGQAGKIKAALTDEHNRNSVSAIWKELKYLLKHSRFRKIDTELNFALWEPSATGQALGILAMFPAIYQYDIGIYPDFEADKTYVKGTFLVKGHIRLVHVLISGIRLLKERDIRNFIKKFFK</sequence>
<evidence type="ECO:0000256" key="2">
    <source>
        <dbReference type="SAM" id="Phobius"/>
    </source>
</evidence>
<dbReference type="STRING" id="166486.ERS852572_01103"/>
<reference evidence="3 5" key="1">
    <citation type="submission" date="2015-09" db="EMBL/GenBank/DDBJ databases">
        <authorList>
            <consortium name="Pathogen Informatics"/>
        </authorList>
    </citation>
    <scope>NUCLEOTIDE SEQUENCE [LARGE SCALE GENOMIC DNA]</scope>
    <source>
        <strain evidence="3 5">2789STDY5834960</strain>
    </source>
</reference>
<evidence type="ECO:0008006" key="7">
    <source>
        <dbReference type="Google" id="ProtNLM"/>
    </source>
</evidence>
<feature type="transmembrane region" description="Helical" evidence="2">
    <location>
        <begin position="6"/>
        <end position="32"/>
    </location>
</feature>
<dbReference type="AlphaFoldDB" id="A0A173SNQ9"/>
<dbReference type="PaxDb" id="166486-ERS852572_01103"/>
<dbReference type="Proteomes" id="UP000095350">
    <property type="component" value="Unassembled WGS sequence"/>
</dbReference>
<dbReference type="EMBL" id="CYXZ01000007">
    <property type="protein sequence ID" value="CUM92122.1"/>
    <property type="molecule type" value="Genomic_DNA"/>
</dbReference>
<keyword evidence="2" id="KW-0472">Membrane</keyword>